<proteinExistence type="predicted"/>
<accession>A0A023WRM2</accession>
<gene>
    <name evidence="1" type="ORF">UIB01_09965</name>
</gene>
<dbReference type="AlphaFoldDB" id="A0A023WRM2"/>
<dbReference type="Proteomes" id="UP000025238">
    <property type="component" value="Chromosome"/>
</dbReference>
<protein>
    <recommendedName>
        <fullName evidence="3">CHAT domain-containing protein</fullName>
    </recommendedName>
</protein>
<sequence>MSYRSAVLIMEGPWNLDDGDRNRSSVLPFFEGMAKQFSDVDIVHSRYYDLHSFRVAFDELTSHHYDEAIVYVAGHGDGSRVSGARILDILVSCNVGSRKANITGVMLGSCFSAGPRHKPLGATINTLIQDSSIAWIAAYRSAALWFESTQIDLAIVRGMLLASQESFDDRLSISRSLADSISCFSPTFGIGHDSLSDRGEPVPLKNGLAFFSQPRGQGQRSREVTDEVWTCWDACQLAVNDCDEI</sequence>
<organism evidence="1 2">
    <name type="scientific">Stutzerimonas stutzeri</name>
    <name type="common">Pseudomonas stutzeri</name>
    <dbReference type="NCBI Taxonomy" id="316"/>
    <lineage>
        <taxon>Bacteria</taxon>
        <taxon>Pseudomonadati</taxon>
        <taxon>Pseudomonadota</taxon>
        <taxon>Gammaproteobacteria</taxon>
        <taxon>Pseudomonadales</taxon>
        <taxon>Pseudomonadaceae</taxon>
        <taxon>Stutzerimonas</taxon>
    </lineage>
</organism>
<evidence type="ECO:0000313" key="1">
    <source>
        <dbReference type="EMBL" id="AHY42783.1"/>
    </source>
</evidence>
<dbReference type="EMBL" id="CP007509">
    <property type="protein sequence ID" value="AHY42783.1"/>
    <property type="molecule type" value="Genomic_DNA"/>
</dbReference>
<name>A0A023WRM2_STUST</name>
<dbReference type="KEGG" id="pstu:UIB01_09965"/>
<dbReference type="PATRIC" id="fig|316.97.peg.1996"/>
<evidence type="ECO:0008006" key="3">
    <source>
        <dbReference type="Google" id="ProtNLM"/>
    </source>
</evidence>
<evidence type="ECO:0000313" key="2">
    <source>
        <dbReference type="Proteomes" id="UP000025238"/>
    </source>
</evidence>
<reference evidence="1 2" key="1">
    <citation type="submission" date="2014-03" db="EMBL/GenBank/DDBJ databases">
        <title>Complete genome sequence of Pseudomonas stutzeri 19SMN4.</title>
        <authorList>
            <person name="Brunet-Galmes I."/>
            <person name="Nogales B."/>
            <person name="Busquets A."/>
            <person name="Pena A."/>
            <person name="Gomila M."/>
            <person name="Garcia-Valdes E."/>
            <person name="Lalucat J."/>
            <person name="Bennasar A."/>
            <person name="Bosch R."/>
        </authorList>
    </citation>
    <scope>NUCLEOTIDE SEQUENCE [LARGE SCALE GENOMIC DNA]</scope>
    <source>
        <strain evidence="1 2">19SMN4</strain>
    </source>
</reference>